<organism evidence="3 4">
    <name type="scientific">Madurella mycetomatis</name>
    <dbReference type="NCBI Taxonomy" id="100816"/>
    <lineage>
        <taxon>Eukaryota</taxon>
        <taxon>Fungi</taxon>
        <taxon>Dikarya</taxon>
        <taxon>Ascomycota</taxon>
        <taxon>Pezizomycotina</taxon>
        <taxon>Sordariomycetes</taxon>
        <taxon>Sordariomycetidae</taxon>
        <taxon>Sordariales</taxon>
        <taxon>Sordariales incertae sedis</taxon>
        <taxon>Madurella</taxon>
    </lineage>
</organism>
<feature type="compositionally biased region" description="Polar residues" evidence="1">
    <location>
        <begin position="43"/>
        <end position="54"/>
    </location>
</feature>
<dbReference type="VEuPathDB" id="FungiDB:MMYC01_202048"/>
<feature type="region of interest" description="Disordered" evidence="1">
    <location>
        <begin position="1"/>
        <end position="56"/>
    </location>
</feature>
<proteinExistence type="predicted"/>
<dbReference type="InterPro" id="IPR025676">
    <property type="entry name" value="Clr5_dom"/>
</dbReference>
<evidence type="ECO:0000313" key="3">
    <source>
        <dbReference type="EMBL" id="KXX81671.1"/>
    </source>
</evidence>
<dbReference type="OrthoDB" id="5308957at2759"/>
<evidence type="ECO:0000313" key="4">
    <source>
        <dbReference type="Proteomes" id="UP000078237"/>
    </source>
</evidence>
<protein>
    <recommendedName>
        <fullName evidence="2">Clr5 domain-containing protein</fullName>
    </recommendedName>
</protein>
<sequence>MFSENRAAAPGWPMLSNTPCSTSNAALTPGSVPTDAADRASSPDLNSRTLQGPSTKEWARHRETIISLYRQYPLKRVSEIMRRYHGFSASKRMYDKRFREWNVFKNVNGEERLRVARRAQEDRASMVNTGTKGNIDQDDLRRTIRCARSIKQVAKKPQTKSLPVSPNAACELPSRSERSSISIPDLLKDQENTQSTAVPASPGPGISTHKALSSSSSNPSNTPVSSPGSADEHTQDGSEARSSSGSPGPGLATYKAQLQNLARSPPPPIPSDSSTHTIGIITLKLQQYLDWQLENIPEGILPDDYLGRRYSDASERYWSTIKDAIYLIKISDGSMEDLEHRPDRRAWPAFAEAGCLAAEAMMSHPFDFLRNLFATLSPANTSVRPELRGILLQFLGSEAQSSLSPNHPITLICQELQGDGDCQEVSRRSLQCMLDLFNNRLRRSRAVTFRLLDSLATLLRRNGEFHAAMDIIVELLKSCRQAFGPASDEARTVENELAHFYMSIDECDLALDHCMSVVTRQPVVSSEGTTVFYQDGISAHTMEDIAEIFQRRGDMEQCVTWLERAASIALSVWGPRSIATGHIIDKMTGLQRQFGKDLLRSAMLWEAALV</sequence>
<dbReference type="InterPro" id="IPR011990">
    <property type="entry name" value="TPR-like_helical_dom_sf"/>
</dbReference>
<accession>A0A175WDT7</accession>
<dbReference type="AlphaFoldDB" id="A0A175WDT7"/>
<feature type="compositionally biased region" description="Basic and acidic residues" evidence="1">
    <location>
        <begin position="230"/>
        <end position="239"/>
    </location>
</feature>
<dbReference type="EMBL" id="LCTW02000030">
    <property type="protein sequence ID" value="KXX81671.1"/>
    <property type="molecule type" value="Genomic_DNA"/>
</dbReference>
<comment type="caution">
    <text evidence="3">The sequence shown here is derived from an EMBL/GenBank/DDBJ whole genome shotgun (WGS) entry which is preliminary data.</text>
</comment>
<dbReference type="Gene3D" id="1.25.40.10">
    <property type="entry name" value="Tetratricopeptide repeat domain"/>
    <property type="match status" value="1"/>
</dbReference>
<feature type="domain" description="Clr5" evidence="2">
    <location>
        <begin position="54"/>
        <end position="105"/>
    </location>
</feature>
<name>A0A175WDT7_9PEZI</name>
<dbReference type="Pfam" id="PF14420">
    <property type="entry name" value="Clr5"/>
    <property type="match status" value="1"/>
</dbReference>
<dbReference type="Proteomes" id="UP000078237">
    <property type="component" value="Unassembled WGS sequence"/>
</dbReference>
<evidence type="ECO:0000256" key="1">
    <source>
        <dbReference type="SAM" id="MobiDB-lite"/>
    </source>
</evidence>
<feature type="compositionally biased region" description="Polar residues" evidence="1">
    <location>
        <begin position="15"/>
        <end position="26"/>
    </location>
</feature>
<reference evidence="3 4" key="1">
    <citation type="journal article" date="2016" name="Genome Announc.">
        <title>Genome Sequence of Madurella mycetomatis mm55, Isolated from a Human Mycetoma Case in Sudan.</title>
        <authorList>
            <person name="Smit S."/>
            <person name="Derks M.F."/>
            <person name="Bervoets S."/>
            <person name="Fahal A."/>
            <person name="van Leeuwen W."/>
            <person name="van Belkum A."/>
            <person name="van de Sande W.W."/>
        </authorList>
    </citation>
    <scope>NUCLEOTIDE SEQUENCE [LARGE SCALE GENOMIC DNA]</scope>
    <source>
        <strain evidence="4">mm55</strain>
    </source>
</reference>
<dbReference type="STRING" id="100816.A0A175WDT7"/>
<feature type="region of interest" description="Disordered" evidence="1">
    <location>
        <begin position="151"/>
        <end position="252"/>
    </location>
</feature>
<gene>
    <name evidence="3" type="ORF">MMYC01_202048</name>
</gene>
<dbReference type="PANTHER" id="PTHR38788">
    <property type="entry name" value="CLR5 DOMAIN-CONTAINING PROTEIN"/>
    <property type="match status" value="1"/>
</dbReference>
<evidence type="ECO:0000259" key="2">
    <source>
        <dbReference type="Pfam" id="PF14420"/>
    </source>
</evidence>
<dbReference type="PANTHER" id="PTHR38788:SF3">
    <property type="entry name" value="CLR5 DOMAIN-CONTAINING PROTEIN"/>
    <property type="match status" value="1"/>
</dbReference>
<keyword evidence="4" id="KW-1185">Reference proteome</keyword>
<feature type="compositionally biased region" description="Low complexity" evidence="1">
    <location>
        <begin position="213"/>
        <end position="229"/>
    </location>
</feature>